<dbReference type="Proteomes" id="UP001595557">
    <property type="component" value="Unassembled WGS sequence"/>
</dbReference>
<name>A0ABV7IG60_9RHOB</name>
<gene>
    <name evidence="1" type="ORF">ACFOD7_16095</name>
</gene>
<sequence>MKDYFGIYWTYPVRWVGLTRFEDVFHATTVSRTVRYQRVQIHRHAASQKRSVPAEAAFLETAADRGTPEVADEIADAVRKRPDLTPVLIDFSDPSGWRRHHELRERMISAGAEFLPAEPAFLDGQQFDPIQHFRSWAERRGDHSGSKEEHRKTILTALRNAPLTGRAAYLNRLQLLTHTGKEWTTDNLRKFLKG</sequence>
<dbReference type="EMBL" id="JBHRTE010000074">
    <property type="protein sequence ID" value="MFC3169573.1"/>
    <property type="molecule type" value="Genomic_DNA"/>
</dbReference>
<keyword evidence="2" id="KW-1185">Reference proteome</keyword>
<evidence type="ECO:0008006" key="3">
    <source>
        <dbReference type="Google" id="ProtNLM"/>
    </source>
</evidence>
<proteinExistence type="predicted"/>
<comment type="caution">
    <text evidence="1">The sequence shown here is derived from an EMBL/GenBank/DDBJ whole genome shotgun (WGS) entry which is preliminary data.</text>
</comment>
<accession>A0ABV7IG60</accession>
<evidence type="ECO:0000313" key="1">
    <source>
        <dbReference type="EMBL" id="MFC3169573.1"/>
    </source>
</evidence>
<evidence type="ECO:0000313" key="2">
    <source>
        <dbReference type="Proteomes" id="UP001595557"/>
    </source>
</evidence>
<protein>
    <recommendedName>
        <fullName evidence="3">Transposase</fullName>
    </recommendedName>
</protein>
<dbReference type="RefSeq" id="WP_377707255.1">
    <property type="nucleotide sequence ID" value="NZ_JBHRTE010000074.1"/>
</dbReference>
<reference evidence="2" key="1">
    <citation type="journal article" date="2019" name="Int. J. Syst. Evol. Microbiol.">
        <title>The Global Catalogue of Microorganisms (GCM) 10K type strain sequencing project: providing services to taxonomists for standard genome sequencing and annotation.</title>
        <authorList>
            <consortium name="The Broad Institute Genomics Platform"/>
            <consortium name="The Broad Institute Genome Sequencing Center for Infectious Disease"/>
            <person name="Wu L."/>
            <person name="Ma J."/>
        </authorList>
    </citation>
    <scope>NUCLEOTIDE SEQUENCE [LARGE SCALE GENOMIC DNA]</scope>
    <source>
        <strain evidence="2">KCTC 52239</strain>
    </source>
</reference>
<organism evidence="1 2">
    <name type="scientific">Paracoccus fontiphilus</name>
    <dbReference type="NCBI Taxonomy" id="1815556"/>
    <lineage>
        <taxon>Bacteria</taxon>
        <taxon>Pseudomonadati</taxon>
        <taxon>Pseudomonadota</taxon>
        <taxon>Alphaproteobacteria</taxon>
        <taxon>Rhodobacterales</taxon>
        <taxon>Paracoccaceae</taxon>
        <taxon>Paracoccus</taxon>
    </lineage>
</organism>